<dbReference type="PANTHER" id="PTHR46796">
    <property type="entry name" value="HTH-TYPE TRANSCRIPTIONAL ACTIVATOR RHAS-RELATED"/>
    <property type="match status" value="1"/>
</dbReference>
<evidence type="ECO:0000313" key="6">
    <source>
        <dbReference type="Proteomes" id="UP001551482"/>
    </source>
</evidence>
<dbReference type="InterPro" id="IPR046532">
    <property type="entry name" value="DUF6597"/>
</dbReference>
<protein>
    <submittedName>
        <fullName evidence="5">Helix-turn-helix domain-containing protein</fullName>
    </submittedName>
</protein>
<dbReference type="Proteomes" id="UP001551482">
    <property type="component" value="Unassembled WGS sequence"/>
</dbReference>
<dbReference type="InterPro" id="IPR050204">
    <property type="entry name" value="AraC_XylS_family_regulators"/>
</dbReference>
<dbReference type="InterPro" id="IPR009057">
    <property type="entry name" value="Homeodomain-like_sf"/>
</dbReference>
<feature type="domain" description="HTH araC/xylS-type" evidence="4">
    <location>
        <begin position="166"/>
        <end position="267"/>
    </location>
</feature>
<dbReference type="InterPro" id="IPR018060">
    <property type="entry name" value="HTH_AraC"/>
</dbReference>
<dbReference type="Gene3D" id="1.10.10.60">
    <property type="entry name" value="Homeodomain-like"/>
    <property type="match status" value="1"/>
</dbReference>
<dbReference type="Pfam" id="PF20240">
    <property type="entry name" value="DUF6597"/>
    <property type="match status" value="1"/>
</dbReference>
<proteinExistence type="predicted"/>
<evidence type="ECO:0000313" key="5">
    <source>
        <dbReference type="EMBL" id="MEU8131915.1"/>
    </source>
</evidence>
<reference evidence="5 6" key="1">
    <citation type="submission" date="2024-06" db="EMBL/GenBank/DDBJ databases">
        <title>The Natural Products Discovery Center: Release of the First 8490 Sequenced Strains for Exploring Actinobacteria Biosynthetic Diversity.</title>
        <authorList>
            <person name="Kalkreuter E."/>
            <person name="Kautsar S.A."/>
            <person name="Yang D."/>
            <person name="Bader C.D."/>
            <person name="Teijaro C.N."/>
            <person name="Fluegel L."/>
            <person name="Davis C.M."/>
            <person name="Simpson J.R."/>
            <person name="Lauterbach L."/>
            <person name="Steele A.D."/>
            <person name="Gui C."/>
            <person name="Meng S."/>
            <person name="Li G."/>
            <person name="Viehrig K."/>
            <person name="Ye F."/>
            <person name="Su P."/>
            <person name="Kiefer A.F."/>
            <person name="Nichols A."/>
            <person name="Cepeda A.J."/>
            <person name="Yan W."/>
            <person name="Fan B."/>
            <person name="Jiang Y."/>
            <person name="Adhikari A."/>
            <person name="Zheng C.-J."/>
            <person name="Schuster L."/>
            <person name="Cowan T.M."/>
            <person name="Smanski M.J."/>
            <person name="Chevrette M.G."/>
            <person name="De Carvalho L.P.S."/>
            <person name="Shen B."/>
        </authorList>
    </citation>
    <scope>NUCLEOTIDE SEQUENCE [LARGE SCALE GENOMIC DNA]</scope>
    <source>
        <strain evidence="5 6">NPDC048946</strain>
    </source>
</reference>
<accession>A0ABV3D833</accession>
<dbReference type="RefSeq" id="WP_358346897.1">
    <property type="nucleotide sequence ID" value="NZ_JBEZFP010000001.1"/>
</dbReference>
<keyword evidence="3" id="KW-0804">Transcription</keyword>
<keyword evidence="1" id="KW-0805">Transcription regulation</keyword>
<dbReference type="SMART" id="SM00342">
    <property type="entry name" value="HTH_ARAC"/>
    <property type="match status" value="1"/>
</dbReference>
<organism evidence="5 6">
    <name type="scientific">Streptodolium elevatio</name>
    <dbReference type="NCBI Taxonomy" id="3157996"/>
    <lineage>
        <taxon>Bacteria</taxon>
        <taxon>Bacillati</taxon>
        <taxon>Actinomycetota</taxon>
        <taxon>Actinomycetes</taxon>
        <taxon>Kitasatosporales</taxon>
        <taxon>Streptomycetaceae</taxon>
        <taxon>Streptodolium</taxon>
    </lineage>
</organism>
<keyword evidence="6" id="KW-1185">Reference proteome</keyword>
<sequence length="267" mass="29440">MTEGTKPEDMGRGVLYPELMATKIRLDRHEPSAAVARFVEYYWVVAWDLRGKSSHESKTLSHPNVHLVFEEPHPSVYGIVRGPFVRRISGRGHVLGARFRPGAFRALLDRPVADLVDRVVPATGLFDGGVLDTQRAVLSTDDDAEMVAAAEDFLLARLPEPDPVADTVADMVARITAEPSLVRVDEVADLLGVPVRRLQRLFAEYVGASPKWVLRRARLHEAAERAKQGTRIDWAALALDLGYSDQSHLTRDFTAAVGEPPAAYAKS</sequence>
<name>A0ABV3D833_9ACTN</name>
<evidence type="ECO:0000256" key="2">
    <source>
        <dbReference type="ARBA" id="ARBA00023125"/>
    </source>
</evidence>
<evidence type="ECO:0000256" key="1">
    <source>
        <dbReference type="ARBA" id="ARBA00023015"/>
    </source>
</evidence>
<gene>
    <name evidence="5" type="ORF">AB0C36_00225</name>
</gene>
<dbReference type="Pfam" id="PF12833">
    <property type="entry name" value="HTH_18"/>
    <property type="match status" value="1"/>
</dbReference>
<dbReference type="SUPFAM" id="SSF46689">
    <property type="entry name" value="Homeodomain-like"/>
    <property type="match status" value="1"/>
</dbReference>
<evidence type="ECO:0000256" key="3">
    <source>
        <dbReference type="ARBA" id="ARBA00023163"/>
    </source>
</evidence>
<evidence type="ECO:0000259" key="4">
    <source>
        <dbReference type="PROSITE" id="PS01124"/>
    </source>
</evidence>
<keyword evidence="2" id="KW-0238">DNA-binding</keyword>
<dbReference type="EMBL" id="JBEZFP010000001">
    <property type="protein sequence ID" value="MEU8131915.1"/>
    <property type="molecule type" value="Genomic_DNA"/>
</dbReference>
<comment type="caution">
    <text evidence="5">The sequence shown here is derived from an EMBL/GenBank/DDBJ whole genome shotgun (WGS) entry which is preliminary data.</text>
</comment>
<dbReference type="PROSITE" id="PS01124">
    <property type="entry name" value="HTH_ARAC_FAMILY_2"/>
    <property type="match status" value="1"/>
</dbReference>